<evidence type="ECO:0000313" key="2">
    <source>
        <dbReference type="Proteomes" id="UP000582487"/>
    </source>
</evidence>
<dbReference type="RefSeq" id="WP_004017680.1">
    <property type="nucleotide sequence ID" value="NZ_JABCUV010000006.1"/>
</dbReference>
<dbReference type="Proteomes" id="UP000582487">
    <property type="component" value="Unassembled WGS sequence"/>
</dbReference>
<comment type="caution">
    <text evidence="1">The sequence shown here is derived from an EMBL/GenBank/DDBJ whole genome shotgun (WGS) entry which is preliminary data.</text>
</comment>
<accession>A0A848RTJ3</accession>
<sequence length="281" mass="29321">MSQPPASSSSHVFTTGATWRAIGFEMTSEARADEVLAQASDKCTPVAGDMKNGVFISKDRSGAALVFDVVDEKIQDIHEDFAATTTVAARWVEMPDRFALADFRDANGQTVGQACVALRAGLENQPGRGGQGELAVAALAQRVELYEGARSYANSETARIFASAHVAPHEPATPVAPHENVPTPPTPTDPAATLPTFISMGAVSVLSQKGAHAGAVLAGEIAAAELHSNTLTGQNFWVIEANVGFPLTICVGESDMPSRPRPNQVIAGEFVIVAADTALSA</sequence>
<organism evidence="1 2">
    <name type="scientific">Mobiluncus mulieris</name>
    <dbReference type="NCBI Taxonomy" id="2052"/>
    <lineage>
        <taxon>Bacteria</taxon>
        <taxon>Bacillati</taxon>
        <taxon>Actinomycetota</taxon>
        <taxon>Actinomycetes</taxon>
        <taxon>Actinomycetales</taxon>
        <taxon>Actinomycetaceae</taxon>
        <taxon>Mobiluncus</taxon>
    </lineage>
</organism>
<dbReference type="EMBL" id="JABCUV010000006">
    <property type="protein sequence ID" value="NMW93396.1"/>
    <property type="molecule type" value="Genomic_DNA"/>
</dbReference>
<gene>
    <name evidence="1" type="ORF">HHJ74_06760</name>
</gene>
<evidence type="ECO:0000313" key="1">
    <source>
        <dbReference type="EMBL" id="NMW93396.1"/>
    </source>
</evidence>
<reference evidence="1 2" key="1">
    <citation type="submission" date="2020-04" db="EMBL/GenBank/DDBJ databases">
        <title>Antimicrobial susceptibility and clonality of vaginal-derived multi-drug resistant Mobiluncus isolates in China.</title>
        <authorList>
            <person name="Zhang X."/>
        </authorList>
    </citation>
    <scope>NUCLEOTIDE SEQUENCE [LARGE SCALE GENOMIC DNA]</scope>
    <source>
        <strain evidence="1 2">7</strain>
    </source>
</reference>
<protein>
    <submittedName>
        <fullName evidence="1">Uncharacterized protein</fullName>
    </submittedName>
</protein>
<proteinExistence type="predicted"/>
<name>A0A848RTJ3_9ACTO</name>
<dbReference type="AlphaFoldDB" id="A0A848RTJ3"/>